<dbReference type="InterPro" id="IPR043906">
    <property type="entry name" value="Gfo/Idh/MocA_OxRdtase_bact_C"/>
</dbReference>
<evidence type="ECO:0000313" key="4">
    <source>
        <dbReference type="EMBL" id="OWK36663.1"/>
    </source>
</evidence>
<dbReference type="PANTHER" id="PTHR43818:SF10">
    <property type="entry name" value="NADH-DEPENDENT DEHYDROGENASE-RELATED"/>
    <property type="match status" value="1"/>
</dbReference>
<evidence type="ECO:0000259" key="2">
    <source>
        <dbReference type="Pfam" id="PF01408"/>
    </source>
</evidence>
<dbReference type="GO" id="GO:0000166">
    <property type="term" value="F:nucleotide binding"/>
    <property type="evidence" value="ECO:0007669"/>
    <property type="project" value="InterPro"/>
</dbReference>
<dbReference type="SUPFAM" id="SSF55347">
    <property type="entry name" value="Glyceraldehyde-3-phosphate dehydrogenase-like, C-terminal domain"/>
    <property type="match status" value="1"/>
</dbReference>
<evidence type="ECO:0000256" key="1">
    <source>
        <dbReference type="SAM" id="SignalP"/>
    </source>
</evidence>
<dbReference type="Gene3D" id="3.40.50.720">
    <property type="entry name" value="NAD(P)-binding Rossmann-like Domain"/>
    <property type="match status" value="1"/>
</dbReference>
<dbReference type="PROSITE" id="PS51318">
    <property type="entry name" value="TAT"/>
    <property type="match status" value="1"/>
</dbReference>
<dbReference type="Pfam" id="PF19051">
    <property type="entry name" value="GFO_IDH_MocA_C2"/>
    <property type="match status" value="1"/>
</dbReference>
<dbReference type="EMBL" id="NIDE01000017">
    <property type="protein sequence ID" value="OWK36663.1"/>
    <property type="molecule type" value="Genomic_DNA"/>
</dbReference>
<protein>
    <submittedName>
        <fullName evidence="4">Myo-inositol 2-dehydrogenase</fullName>
    </submittedName>
</protein>
<dbReference type="OrthoDB" id="255433at2"/>
<dbReference type="InterPro" id="IPR000683">
    <property type="entry name" value="Gfo/Idh/MocA-like_OxRdtase_N"/>
</dbReference>
<keyword evidence="5" id="KW-1185">Reference proteome</keyword>
<feature type="domain" description="Gfo/Idh/MocA-like oxidoreductase bacterial type C-terminal" evidence="3">
    <location>
        <begin position="200"/>
        <end position="432"/>
    </location>
</feature>
<dbReference type="Pfam" id="PF01408">
    <property type="entry name" value="GFO_IDH_MocA"/>
    <property type="match status" value="1"/>
</dbReference>
<feature type="chain" id="PRO_5013144126" evidence="1">
    <location>
        <begin position="30"/>
        <end position="434"/>
    </location>
</feature>
<feature type="domain" description="Gfo/Idh/MocA-like oxidoreductase N-terminal" evidence="2">
    <location>
        <begin position="37"/>
        <end position="154"/>
    </location>
</feature>
<name>A0A225D6Q0_9BACT</name>
<accession>A0A225D6Q0</accession>
<keyword evidence="1" id="KW-0732">Signal</keyword>
<organism evidence="4 5">
    <name type="scientific">Fimbriiglobus ruber</name>
    <dbReference type="NCBI Taxonomy" id="1908690"/>
    <lineage>
        <taxon>Bacteria</taxon>
        <taxon>Pseudomonadati</taxon>
        <taxon>Planctomycetota</taxon>
        <taxon>Planctomycetia</taxon>
        <taxon>Gemmatales</taxon>
        <taxon>Gemmataceae</taxon>
        <taxon>Fimbriiglobus</taxon>
    </lineage>
</organism>
<comment type="caution">
    <text evidence="4">The sequence shown here is derived from an EMBL/GenBank/DDBJ whole genome shotgun (WGS) entry which is preliminary data.</text>
</comment>
<dbReference type="Gene3D" id="3.30.360.10">
    <property type="entry name" value="Dihydrodipicolinate Reductase, domain 2"/>
    <property type="match status" value="1"/>
</dbReference>
<dbReference type="SUPFAM" id="SSF51735">
    <property type="entry name" value="NAD(P)-binding Rossmann-fold domains"/>
    <property type="match status" value="1"/>
</dbReference>
<dbReference type="RefSeq" id="WP_143393874.1">
    <property type="nucleotide sequence ID" value="NZ_NIDE01000017.1"/>
</dbReference>
<feature type="signal peptide" evidence="1">
    <location>
        <begin position="1"/>
        <end position="29"/>
    </location>
</feature>
<dbReference type="AlphaFoldDB" id="A0A225D6Q0"/>
<dbReference type="InterPro" id="IPR006311">
    <property type="entry name" value="TAT_signal"/>
</dbReference>
<dbReference type="Proteomes" id="UP000214646">
    <property type="component" value="Unassembled WGS sequence"/>
</dbReference>
<reference evidence="5" key="1">
    <citation type="submission" date="2017-06" db="EMBL/GenBank/DDBJ databases">
        <title>Genome analysis of Fimbriiglobus ruber SP5, the first member of the order Planctomycetales with confirmed chitinolytic capability.</title>
        <authorList>
            <person name="Ravin N.V."/>
            <person name="Rakitin A.L."/>
            <person name="Ivanova A.A."/>
            <person name="Beletsky A.V."/>
            <person name="Kulichevskaya I.S."/>
            <person name="Mardanov A.V."/>
            <person name="Dedysh S.N."/>
        </authorList>
    </citation>
    <scope>NUCLEOTIDE SEQUENCE [LARGE SCALE GENOMIC DNA]</scope>
    <source>
        <strain evidence="5">SP5</strain>
    </source>
</reference>
<dbReference type="PANTHER" id="PTHR43818">
    <property type="entry name" value="BCDNA.GH03377"/>
    <property type="match status" value="1"/>
</dbReference>
<evidence type="ECO:0000259" key="3">
    <source>
        <dbReference type="Pfam" id="PF19051"/>
    </source>
</evidence>
<evidence type="ECO:0000313" key="5">
    <source>
        <dbReference type="Proteomes" id="UP000214646"/>
    </source>
</evidence>
<dbReference type="InterPro" id="IPR036291">
    <property type="entry name" value="NAD(P)-bd_dom_sf"/>
</dbReference>
<proteinExistence type="predicted"/>
<sequence>MPSHPISRRKFLAASALAASAAPFVRARAAGEPTDKVRVAVIGVSGQGAYSLGGVAKEDVVALCDVDESRATAARKQFPSAKFFTDYRKMFDGIAAGIDAVAVCTPDHTHAHAALAAIRRGKHVYCEKPLARTVQEVRLVTAAAAEHKVVTQMGTQIHAGENYRRVVEIVKSGLLGEIKRVHVWCHRRPNAGKKLPAPTPGVTFDTDVWLGPTPQEFFYANHPTWPHFHWRWWWGFGGGTLEDMGCHFMDLAHWALDLTSPTLVKATGSPIPGAENTVPEKLQVEYQYPARGSKPAVHLTWYHGETGPALDGKTTYKGFPDGVLFEGEKGQLVANYSQLQIMPDAFAKDFKAPEHSIPNSVGHHREWLDAIRGHGRPLCQFAYAGPLTESVLLGNASYQSGKELAWDAARGVVTNTKDANAYLECHARKGWELV</sequence>
<gene>
    <name evidence="4" type="ORF">FRUB_09226</name>
</gene>
<dbReference type="InterPro" id="IPR050463">
    <property type="entry name" value="Gfo/Idh/MocA_oxidrdct_glycsds"/>
</dbReference>